<gene>
    <name evidence="2" type="ORF">B0I22_0475</name>
</gene>
<reference evidence="2 3" key="1">
    <citation type="submission" date="2019-03" db="EMBL/GenBank/DDBJ databases">
        <title>Genomic Encyclopedia of Type Strains, Phase III (KMG-III): the genomes of soil and plant-associated and newly described type strains.</title>
        <authorList>
            <person name="Whitman W."/>
        </authorList>
    </citation>
    <scope>NUCLEOTIDE SEQUENCE [LARGE SCALE GENOMIC DNA]</scope>
    <source>
        <strain evidence="2 3">CGMCC 1.12802</strain>
    </source>
</reference>
<evidence type="ECO:0000313" key="2">
    <source>
        <dbReference type="EMBL" id="TDX86357.1"/>
    </source>
</evidence>
<dbReference type="EMBL" id="SOEO01000001">
    <property type="protein sequence ID" value="TDX86357.1"/>
    <property type="molecule type" value="Genomic_DNA"/>
</dbReference>
<keyword evidence="1" id="KW-0472">Membrane</keyword>
<feature type="transmembrane region" description="Helical" evidence="1">
    <location>
        <begin position="81"/>
        <end position="102"/>
    </location>
</feature>
<keyword evidence="1" id="KW-0812">Transmembrane</keyword>
<evidence type="ECO:0000313" key="3">
    <source>
        <dbReference type="Proteomes" id="UP000295313"/>
    </source>
</evidence>
<feature type="transmembrane region" description="Helical" evidence="1">
    <location>
        <begin position="25"/>
        <end position="45"/>
    </location>
</feature>
<protein>
    <submittedName>
        <fullName evidence="2">Uncharacterized protein</fullName>
    </submittedName>
</protein>
<feature type="transmembrane region" description="Helical" evidence="1">
    <location>
        <begin position="57"/>
        <end position="74"/>
    </location>
</feature>
<comment type="caution">
    <text evidence="2">The sequence shown here is derived from an EMBL/GenBank/DDBJ whole genome shotgun (WGS) entry which is preliminary data.</text>
</comment>
<dbReference type="AlphaFoldDB" id="A0A4R8I8Q9"/>
<organism evidence="2 3">
    <name type="scientific">Epilithonimonas xixisoli</name>
    <dbReference type="NCBI Taxonomy" id="1476462"/>
    <lineage>
        <taxon>Bacteria</taxon>
        <taxon>Pseudomonadati</taxon>
        <taxon>Bacteroidota</taxon>
        <taxon>Flavobacteriia</taxon>
        <taxon>Flavobacteriales</taxon>
        <taxon>Weeksellaceae</taxon>
        <taxon>Chryseobacterium group</taxon>
        <taxon>Epilithonimonas</taxon>
    </lineage>
</organism>
<evidence type="ECO:0000256" key="1">
    <source>
        <dbReference type="SAM" id="Phobius"/>
    </source>
</evidence>
<name>A0A4R8I8Q9_9FLAO</name>
<keyword evidence="3" id="KW-1185">Reference proteome</keyword>
<proteinExistence type="predicted"/>
<dbReference type="Proteomes" id="UP000295313">
    <property type="component" value="Unassembled WGS sequence"/>
</dbReference>
<sequence length="225" mass="25863">MVVIIIDFAYISFINSLILKMKISLYLFVLLSVLLVADCVLFYKFQMSLAGYHSDIILFWSWLLMSLFVIVVYWKKLIAKIFLGLMVLAIVGSVLMMGLPLYTLMLSMTSAGLHLKKDLNEKYRAQIVGYGVIVHPWIEIIEKQGLLEQVIYKTTEMDIERLKKEPINVKYDALLRPELRISQAKNIILSKETDSTIAITLFYGGPNKTLTFDKTNKRLISKVEK</sequence>
<keyword evidence="1" id="KW-1133">Transmembrane helix</keyword>
<accession>A0A4R8I8Q9</accession>